<dbReference type="GeneID" id="64604695"/>
<dbReference type="InterPro" id="IPR036396">
    <property type="entry name" value="Cyt_P450_sf"/>
</dbReference>
<dbReference type="Proteomes" id="UP000719766">
    <property type="component" value="Unassembled WGS sequence"/>
</dbReference>
<dbReference type="GO" id="GO:0004497">
    <property type="term" value="F:monooxygenase activity"/>
    <property type="evidence" value="ECO:0007669"/>
    <property type="project" value="UniProtKB-KW"/>
</dbReference>
<dbReference type="PANTHER" id="PTHR46300">
    <property type="entry name" value="P450, PUTATIVE (EUROFUNG)-RELATED-RELATED"/>
    <property type="match status" value="1"/>
</dbReference>
<protein>
    <recommendedName>
        <fullName evidence="10">Cytochrome P450</fullName>
    </recommendedName>
</protein>
<proteinExistence type="inferred from homology"/>
<organism evidence="8 9">
    <name type="scientific">Suillus plorans</name>
    <dbReference type="NCBI Taxonomy" id="116603"/>
    <lineage>
        <taxon>Eukaryota</taxon>
        <taxon>Fungi</taxon>
        <taxon>Dikarya</taxon>
        <taxon>Basidiomycota</taxon>
        <taxon>Agaricomycotina</taxon>
        <taxon>Agaricomycetes</taxon>
        <taxon>Agaricomycetidae</taxon>
        <taxon>Boletales</taxon>
        <taxon>Suillineae</taxon>
        <taxon>Suillaceae</taxon>
        <taxon>Suillus</taxon>
    </lineage>
</organism>
<accession>A0A9P7DFZ9</accession>
<dbReference type="InterPro" id="IPR050364">
    <property type="entry name" value="Cytochrome_P450_fung"/>
</dbReference>
<dbReference type="OrthoDB" id="2789670at2759"/>
<dbReference type="InterPro" id="IPR001128">
    <property type="entry name" value="Cyt_P450"/>
</dbReference>
<gene>
    <name evidence="8" type="ORF">HD556DRAFT_552159</name>
</gene>
<comment type="similarity">
    <text evidence="2">Belongs to the cytochrome P450 family.</text>
</comment>
<dbReference type="GO" id="GO:0016705">
    <property type="term" value="F:oxidoreductase activity, acting on paired donors, with incorporation or reduction of molecular oxygen"/>
    <property type="evidence" value="ECO:0007669"/>
    <property type="project" value="InterPro"/>
</dbReference>
<dbReference type="RefSeq" id="XP_041159243.1">
    <property type="nucleotide sequence ID" value="XM_041310931.1"/>
</dbReference>
<evidence type="ECO:0000256" key="5">
    <source>
        <dbReference type="ARBA" id="ARBA00023002"/>
    </source>
</evidence>
<evidence type="ECO:0000256" key="2">
    <source>
        <dbReference type="ARBA" id="ARBA00010617"/>
    </source>
</evidence>
<name>A0A9P7DFZ9_9AGAM</name>
<comment type="caution">
    <text evidence="8">The sequence shown here is derived from an EMBL/GenBank/DDBJ whole genome shotgun (WGS) entry which is preliminary data.</text>
</comment>
<keyword evidence="7" id="KW-0503">Monooxygenase</keyword>
<reference evidence="8" key="1">
    <citation type="journal article" date="2020" name="New Phytol.">
        <title>Comparative genomics reveals dynamic genome evolution in host specialist ectomycorrhizal fungi.</title>
        <authorList>
            <person name="Lofgren L.A."/>
            <person name="Nguyen N.H."/>
            <person name="Vilgalys R."/>
            <person name="Ruytinx J."/>
            <person name="Liao H.L."/>
            <person name="Branco S."/>
            <person name="Kuo A."/>
            <person name="LaButti K."/>
            <person name="Lipzen A."/>
            <person name="Andreopoulos W."/>
            <person name="Pangilinan J."/>
            <person name="Riley R."/>
            <person name="Hundley H."/>
            <person name="Na H."/>
            <person name="Barry K."/>
            <person name="Grigoriev I.V."/>
            <person name="Stajich J.E."/>
            <person name="Kennedy P.G."/>
        </authorList>
    </citation>
    <scope>NUCLEOTIDE SEQUENCE</scope>
    <source>
        <strain evidence="8">S12</strain>
    </source>
</reference>
<comment type="cofactor">
    <cofactor evidence="1">
        <name>heme</name>
        <dbReference type="ChEBI" id="CHEBI:30413"/>
    </cofactor>
</comment>
<keyword evidence="3" id="KW-0349">Heme</keyword>
<dbReference type="Gene3D" id="1.10.630.10">
    <property type="entry name" value="Cytochrome P450"/>
    <property type="match status" value="1"/>
</dbReference>
<evidence type="ECO:0000313" key="9">
    <source>
        <dbReference type="Proteomes" id="UP000719766"/>
    </source>
</evidence>
<keyword evidence="9" id="KW-1185">Reference proteome</keyword>
<evidence type="ECO:0000256" key="4">
    <source>
        <dbReference type="ARBA" id="ARBA00022723"/>
    </source>
</evidence>
<dbReference type="SUPFAM" id="SSF48264">
    <property type="entry name" value="Cytochrome P450"/>
    <property type="match status" value="1"/>
</dbReference>
<dbReference type="GO" id="GO:0005506">
    <property type="term" value="F:iron ion binding"/>
    <property type="evidence" value="ECO:0007669"/>
    <property type="project" value="InterPro"/>
</dbReference>
<dbReference type="AlphaFoldDB" id="A0A9P7DFZ9"/>
<evidence type="ECO:0000256" key="3">
    <source>
        <dbReference type="ARBA" id="ARBA00022617"/>
    </source>
</evidence>
<evidence type="ECO:0000256" key="6">
    <source>
        <dbReference type="ARBA" id="ARBA00023004"/>
    </source>
</evidence>
<keyword evidence="5" id="KW-0560">Oxidoreductase</keyword>
<keyword evidence="4" id="KW-0479">Metal-binding</keyword>
<evidence type="ECO:0000313" key="8">
    <source>
        <dbReference type="EMBL" id="KAG1792664.1"/>
    </source>
</evidence>
<evidence type="ECO:0008006" key="10">
    <source>
        <dbReference type="Google" id="ProtNLM"/>
    </source>
</evidence>
<evidence type="ECO:0000256" key="7">
    <source>
        <dbReference type="ARBA" id="ARBA00023033"/>
    </source>
</evidence>
<keyword evidence="6" id="KW-0408">Iron</keyword>
<evidence type="ECO:0000256" key="1">
    <source>
        <dbReference type="ARBA" id="ARBA00001971"/>
    </source>
</evidence>
<dbReference type="GO" id="GO:0020037">
    <property type="term" value="F:heme binding"/>
    <property type="evidence" value="ECO:0007669"/>
    <property type="project" value="InterPro"/>
</dbReference>
<sequence>MLSRRFQISDASCIRSLFSPPLLLVRRLSLHVYHLCNIIFTMRHTKIAVRLPAHPAAQSFNVQPELRLGHSQPHDAFALDLLAFTATETFLLTIMALYPDIQARARAEIDQAVKHDKMPCPDDRASMPYLDAILCEVLRWYHMTCCLGSKILSSARECLALVFNLPFVLPIWSCASSEIQHILYCSIVYCDFPHYRLGCHNHSCDAAHWVPTLAP</sequence>
<dbReference type="EMBL" id="JABBWE010000035">
    <property type="protein sequence ID" value="KAG1792664.1"/>
    <property type="molecule type" value="Genomic_DNA"/>
</dbReference>
<dbReference type="Pfam" id="PF00067">
    <property type="entry name" value="p450"/>
    <property type="match status" value="1"/>
</dbReference>